<dbReference type="AlphaFoldDB" id="A0A1X2I5P1"/>
<gene>
    <name evidence="2" type="ORF">BCR42DRAFT_115476</name>
</gene>
<dbReference type="Proteomes" id="UP000193560">
    <property type="component" value="Unassembled WGS sequence"/>
</dbReference>
<comment type="caution">
    <text evidence="2">The sequence shown here is derived from an EMBL/GenBank/DDBJ whole genome shotgun (WGS) entry which is preliminary data.</text>
</comment>
<feature type="region of interest" description="Disordered" evidence="1">
    <location>
        <begin position="1"/>
        <end position="67"/>
    </location>
</feature>
<protein>
    <submittedName>
        <fullName evidence="2">Uncharacterized protein</fullName>
    </submittedName>
</protein>
<feature type="compositionally biased region" description="Polar residues" evidence="1">
    <location>
        <begin position="290"/>
        <end position="301"/>
    </location>
</feature>
<feature type="compositionally biased region" description="Acidic residues" evidence="1">
    <location>
        <begin position="214"/>
        <end position="230"/>
    </location>
</feature>
<proteinExistence type="predicted"/>
<dbReference type="OrthoDB" id="2291059at2759"/>
<feature type="compositionally biased region" description="Low complexity" evidence="1">
    <location>
        <begin position="150"/>
        <end position="172"/>
    </location>
</feature>
<feature type="compositionally biased region" description="Low complexity" evidence="1">
    <location>
        <begin position="185"/>
        <end position="213"/>
    </location>
</feature>
<name>A0A1X2I5P1_9FUNG</name>
<evidence type="ECO:0000256" key="1">
    <source>
        <dbReference type="SAM" id="MobiDB-lite"/>
    </source>
</evidence>
<sequence length="317" mass="35056">MERIFTNQDSFQRHTLTYSPPLQNTKDSNLPNLSPAIPSPSLTPPHSVTTPTSTTHTHPKDNTNYTKKNLADDTTLLNRTDTDNQPCAALETVASLDQALIRRLPPRKRMQSLKKQFTKPNLSVPVLSTAPCLTMNLVSSATSPLLQEHASSLPSTATITTTTETIPMQSTSKTDINTAYHIGINSSSSSRNYNNNNNDNKNSSSSRSPSPIIDIEDDSGDTTETDDEDDWKLHRKRSISESTLLSDDFGRPKHTVIIQQQQQHEPPFSTFSASSASPISSSNPKLPPKSTKSWQQKYQEPSSIRVIENTIIDIIET</sequence>
<feature type="compositionally biased region" description="Polar residues" evidence="1">
    <location>
        <begin position="1"/>
        <end position="32"/>
    </location>
</feature>
<feature type="region of interest" description="Disordered" evidence="1">
    <location>
        <begin position="149"/>
        <end position="230"/>
    </location>
</feature>
<accession>A0A1X2I5P1</accession>
<feature type="compositionally biased region" description="Low complexity" evidence="1">
    <location>
        <begin position="44"/>
        <end position="56"/>
    </location>
</feature>
<evidence type="ECO:0000313" key="3">
    <source>
        <dbReference type="Proteomes" id="UP000193560"/>
    </source>
</evidence>
<organism evidence="2 3">
    <name type="scientific">Absidia repens</name>
    <dbReference type="NCBI Taxonomy" id="90262"/>
    <lineage>
        <taxon>Eukaryota</taxon>
        <taxon>Fungi</taxon>
        <taxon>Fungi incertae sedis</taxon>
        <taxon>Mucoromycota</taxon>
        <taxon>Mucoromycotina</taxon>
        <taxon>Mucoromycetes</taxon>
        <taxon>Mucorales</taxon>
        <taxon>Cunninghamellaceae</taxon>
        <taxon>Absidia</taxon>
    </lineage>
</organism>
<evidence type="ECO:0000313" key="2">
    <source>
        <dbReference type="EMBL" id="ORZ09808.1"/>
    </source>
</evidence>
<feature type="compositionally biased region" description="Low complexity" evidence="1">
    <location>
        <begin position="266"/>
        <end position="284"/>
    </location>
</feature>
<dbReference type="EMBL" id="MCGE01000026">
    <property type="protein sequence ID" value="ORZ09808.1"/>
    <property type="molecule type" value="Genomic_DNA"/>
</dbReference>
<feature type="region of interest" description="Disordered" evidence="1">
    <location>
        <begin position="260"/>
        <end position="301"/>
    </location>
</feature>
<reference evidence="2 3" key="1">
    <citation type="submission" date="2016-07" db="EMBL/GenBank/DDBJ databases">
        <title>Pervasive Adenine N6-methylation of Active Genes in Fungi.</title>
        <authorList>
            <consortium name="DOE Joint Genome Institute"/>
            <person name="Mondo S.J."/>
            <person name="Dannebaum R.O."/>
            <person name="Kuo R.C."/>
            <person name="Labutti K."/>
            <person name="Haridas S."/>
            <person name="Kuo A."/>
            <person name="Salamov A."/>
            <person name="Ahrendt S.R."/>
            <person name="Lipzen A."/>
            <person name="Sullivan W."/>
            <person name="Andreopoulos W.B."/>
            <person name="Clum A."/>
            <person name="Lindquist E."/>
            <person name="Daum C."/>
            <person name="Ramamoorthy G.K."/>
            <person name="Gryganskyi A."/>
            <person name="Culley D."/>
            <person name="Magnuson J.K."/>
            <person name="James T.Y."/>
            <person name="O'Malley M.A."/>
            <person name="Stajich J.E."/>
            <person name="Spatafora J.W."/>
            <person name="Visel A."/>
            <person name="Grigoriev I.V."/>
        </authorList>
    </citation>
    <scope>NUCLEOTIDE SEQUENCE [LARGE SCALE GENOMIC DNA]</scope>
    <source>
        <strain evidence="2 3">NRRL 1336</strain>
    </source>
</reference>
<keyword evidence="3" id="KW-1185">Reference proteome</keyword>